<accession>A0A9P6QHB2</accession>
<keyword evidence="3" id="KW-0378">Hydrolase</keyword>
<keyword evidence="4" id="KW-0175">Coiled coil</keyword>
<dbReference type="EMBL" id="JAAAJA010000007">
    <property type="protein sequence ID" value="KAG0267166.1"/>
    <property type="molecule type" value="Genomic_DNA"/>
</dbReference>
<evidence type="ECO:0000259" key="6">
    <source>
        <dbReference type="Pfam" id="PF00656"/>
    </source>
</evidence>
<dbReference type="Pfam" id="PF00656">
    <property type="entry name" value="Peptidase_C14"/>
    <property type="match status" value="1"/>
</dbReference>
<sequence>MSSSSFNNDDIDPAILADVTRVVQELMRLQQQELQEQQPDQLDLYADKNTAVFGAHESALKSSPANYGDHIHSHDALNGISAAAHGFDDLDASDLVDRQGLEPTIDNITSILIASPAKAVLLPAVELEDAVNIPQDHKESTAPSSTTTPTGTSTESDNKGSGPDQALINLLPGQMTLALATTSAKEPAPEDSPNATNVAENKDKHSLESSSEPSSVLIPRSIQPPPTRPRRKRALLVGINYFGDPNQLLGCINDTRDIFGFLNGYYGFRYQDTIMLTDDQIYEDKRPTGANIRYWMKWLIKDSQPQDSLFFHYAGHGGRIKDFSYNGSAEHMGDEADGYDEIIYPCDYLRSGIISDDEMYDLLVKDLPAGVQLTALVDACHSGTMLDLPYVYNGNHVTALEKVSKTRVKVGAMAAMSSSDFDPDANSDNLQTQTTTTTTTTTTTVTMTTTNADGSSPVVTQFTNGSAKMTDGYLPPPGGVPPIRIKDGASPLMTSSQSCAKRSLGPDEDADAASEQAEGDEDMEDPEASNEEAVSLLTITSNDLQDMDQSQTQNLPSSVCVGNEDPEGSSDVASDDDDAGSQSSPRKRSKSVHTIETSGEESTHIVEVEEDHRSNEHDARAWPEPTSTIATVASVVENKEAEQLILEEEEEEEEEEEDMKEARRMALFRATKGNVVMFSGCRDDQASADIRATGKDAAIIANHHKNIAQQSTNIDGTINWGSPKDNGVKEDDPATNPLGYSLPQPFTSPIARGAVSYAWIQCLSQKPEQSYEELLERMRYFMKQRDLEQIPQLGSGVPMDMRTIFRL</sequence>
<dbReference type="InterPro" id="IPR050452">
    <property type="entry name" value="Metacaspase"/>
</dbReference>
<keyword evidence="2" id="KW-0053">Apoptosis</keyword>
<dbReference type="GO" id="GO:0005737">
    <property type="term" value="C:cytoplasm"/>
    <property type="evidence" value="ECO:0007669"/>
    <property type="project" value="TreeGrafter"/>
</dbReference>
<feature type="compositionally biased region" description="Acidic residues" evidence="5">
    <location>
        <begin position="506"/>
        <end position="530"/>
    </location>
</feature>
<dbReference type="PANTHER" id="PTHR48104">
    <property type="entry name" value="METACASPASE-4"/>
    <property type="match status" value="1"/>
</dbReference>
<feature type="domain" description="Peptidase C14 caspase" evidence="6">
    <location>
        <begin position="231"/>
        <end position="422"/>
    </location>
</feature>
<feature type="compositionally biased region" description="Low complexity" evidence="5">
    <location>
        <begin position="141"/>
        <end position="155"/>
    </location>
</feature>
<evidence type="ECO:0000313" key="7">
    <source>
        <dbReference type="EMBL" id="KAG0267166.1"/>
    </source>
</evidence>
<feature type="region of interest" description="Disordered" evidence="5">
    <location>
        <begin position="133"/>
        <end position="167"/>
    </location>
</feature>
<dbReference type="AlphaFoldDB" id="A0A9P6QHB2"/>
<dbReference type="OrthoDB" id="3223806at2759"/>
<keyword evidence="3" id="KW-0788">Thiol protease</keyword>
<feature type="coiled-coil region" evidence="4">
    <location>
        <begin position="632"/>
        <end position="666"/>
    </location>
</feature>
<dbReference type="InterPro" id="IPR011600">
    <property type="entry name" value="Pept_C14_caspase"/>
</dbReference>
<evidence type="ECO:0000256" key="1">
    <source>
        <dbReference type="ARBA" id="ARBA00009005"/>
    </source>
</evidence>
<evidence type="ECO:0000313" key="8">
    <source>
        <dbReference type="Proteomes" id="UP000726737"/>
    </source>
</evidence>
<feature type="region of interest" description="Disordered" evidence="5">
    <location>
        <begin position="181"/>
        <end position="229"/>
    </location>
</feature>
<dbReference type="GO" id="GO:0006508">
    <property type="term" value="P:proteolysis"/>
    <property type="evidence" value="ECO:0007669"/>
    <property type="project" value="UniProtKB-KW"/>
</dbReference>
<dbReference type="InterPro" id="IPR029030">
    <property type="entry name" value="Caspase-like_dom_sf"/>
</dbReference>
<evidence type="ECO:0000256" key="3">
    <source>
        <dbReference type="ARBA" id="ARBA00022807"/>
    </source>
</evidence>
<comment type="similarity">
    <text evidence="1">Belongs to the peptidase C14B family.</text>
</comment>
<dbReference type="Proteomes" id="UP000726737">
    <property type="component" value="Unassembled WGS sequence"/>
</dbReference>
<dbReference type="Gene3D" id="3.40.50.12660">
    <property type="match status" value="2"/>
</dbReference>
<dbReference type="GO" id="GO:0004197">
    <property type="term" value="F:cysteine-type endopeptidase activity"/>
    <property type="evidence" value="ECO:0007669"/>
    <property type="project" value="InterPro"/>
</dbReference>
<reference evidence="7" key="1">
    <citation type="journal article" date="2020" name="Fungal Divers.">
        <title>Resolving the Mortierellaceae phylogeny through synthesis of multi-gene phylogenetics and phylogenomics.</title>
        <authorList>
            <person name="Vandepol N."/>
            <person name="Liber J."/>
            <person name="Desiro A."/>
            <person name="Na H."/>
            <person name="Kennedy M."/>
            <person name="Barry K."/>
            <person name="Grigoriev I.V."/>
            <person name="Miller A.N."/>
            <person name="O'Donnell K."/>
            <person name="Stajich J.E."/>
            <person name="Bonito G."/>
        </authorList>
    </citation>
    <scope>NUCLEOTIDE SEQUENCE</scope>
    <source>
        <strain evidence="7">KOD948</strain>
    </source>
</reference>
<evidence type="ECO:0000256" key="2">
    <source>
        <dbReference type="ARBA" id="ARBA00022703"/>
    </source>
</evidence>
<feature type="compositionally biased region" description="Low complexity" evidence="5">
    <location>
        <begin position="208"/>
        <end position="221"/>
    </location>
</feature>
<evidence type="ECO:0000256" key="5">
    <source>
        <dbReference type="SAM" id="MobiDB-lite"/>
    </source>
</evidence>
<organism evidence="7 8">
    <name type="scientific">Mortierella polycephala</name>
    <dbReference type="NCBI Taxonomy" id="41804"/>
    <lineage>
        <taxon>Eukaryota</taxon>
        <taxon>Fungi</taxon>
        <taxon>Fungi incertae sedis</taxon>
        <taxon>Mucoromycota</taxon>
        <taxon>Mortierellomycotina</taxon>
        <taxon>Mortierellomycetes</taxon>
        <taxon>Mortierellales</taxon>
        <taxon>Mortierellaceae</taxon>
        <taxon>Mortierella</taxon>
    </lineage>
</organism>
<dbReference type="PANTHER" id="PTHR48104:SF30">
    <property type="entry name" value="METACASPASE-1"/>
    <property type="match status" value="1"/>
</dbReference>
<keyword evidence="7" id="KW-0645">Protease</keyword>
<protein>
    <submittedName>
        <fullName evidence="7">Ca(2+)-dependent cysteine protease</fullName>
    </submittedName>
</protein>
<feature type="compositionally biased region" description="Basic and acidic residues" evidence="5">
    <location>
        <begin position="601"/>
        <end position="621"/>
    </location>
</feature>
<dbReference type="SUPFAM" id="SSF52129">
    <property type="entry name" value="Caspase-like"/>
    <property type="match status" value="1"/>
</dbReference>
<feature type="compositionally biased region" description="Acidic residues" evidence="5">
    <location>
        <begin position="564"/>
        <end position="579"/>
    </location>
</feature>
<evidence type="ECO:0000256" key="4">
    <source>
        <dbReference type="SAM" id="Coils"/>
    </source>
</evidence>
<name>A0A9P6QHB2_9FUNG</name>
<feature type="region of interest" description="Disordered" evidence="5">
    <location>
        <begin position="467"/>
        <end position="531"/>
    </location>
</feature>
<feature type="region of interest" description="Disordered" evidence="5">
    <location>
        <begin position="548"/>
        <end position="622"/>
    </location>
</feature>
<gene>
    <name evidence="7" type="primary">MCA1_4</name>
    <name evidence="7" type="ORF">BG011_008459</name>
</gene>
<dbReference type="GO" id="GO:0006915">
    <property type="term" value="P:apoptotic process"/>
    <property type="evidence" value="ECO:0007669"/>
    <property type="project" value="UniProtKB-KW"/>
</dbReference>
<proteinExistence type="inferred from homology"/>
<feature type="compositionally biased region" description="Polar residues" evidence="5">
    <location>
        <begin position="548"/>
        <end position="557"/>
    </location>
</feature>
<comment type="caution">
    <text evidence="7">The sequence shown here is derived from an EMBL/GenBank/DDBJ whole genome shotgun (WGS) entry which is preliminary data.</text>
</comment>
<keyword evidence="8" id="KW-1185">Reference proteome</keyword>